<reference evidence="1 2" key="1">
    <citation type="journal article" date="2010" name="Virol. J.">
        <title>Genomes of the T4-related bacteriophages as windows on microbial genome evolution.</title>
        <authorList>
            <person name="Petrov V.M."/>
            <person name="Ratnayaka S."/>
            <person name="Nolan J.M."/>
            <person name="Miller E.S."/>
            <person name="Karam J.D."/>
        </authorList>
    </citation>
    <scope>NUCLEOTIDE SEQUENCE [LARGE SCALE GENOMIC DNA]</scope>
</reference>
<dbReference type="KEGG" id="vg:18560193"/>
<dbReference type="GeneID" id="18560193"/>
<evidence type="ECO:0000313" key="2">
    <source>
        <dbReference type="Proteomes" id="UP000008726"/>
    </source>
</evidence>
<organism evidence="1 2">
    <name type="scientific">Aeromonas phage PX29</name>
    <dbReference type="NCBI Taxonomy" id="926067"/>
    <lineage>
        <taxon>Viruses</taxon>
        <taxon>Duplodnaviria</taxon>
        <taxon>Heunggongvirae</taxon>
        <taxon>Uroviricota</taxon>
        <taxon>Caudoviricetes</taxon>
        <taxon>Pantevenvirales</taxon>
        <taxon>Straboviridae</taxon>
        <taxon>Angelvirus</taxon>
        <taxon>Angelvirus px29</taxon>
    </lineage>
</organism>
<dbReference type="Proteomes" id="UP000008726">
    <property type="component" value="Segment"/>
</dbReference>
<dbReference type="RefSeq" id="YP_009011698.1">
    <property type="nucleotide sequence ID" value="NC_023688.1"/>
</dbReference>
<dbReference type="InterPro" id="IPR050892">
    <property type="entry name" value="ADP-ribose_metab_enzymes"/>
</dbReference>
<evidence type="ECO:0000313" key="1">
    <source>
        <dbReference type="EMBL" id="ADQ52988.1"/>
    </source>
</evidence>
<proteinExistence type="predicted"/>
<gene>
    <name evidence="1" type="primary">tk.4</name>
    <name evidence="1" type="ORF">PX29p269</name>
</gene>
<dbReference type="SUPFAM" id="SSF52949">
    <property type="entry name" value="Macro domain-like"/>
    <property type="match status" value="1"/>
</dbReference>
<protein>
    <submittedName>
        <fullName evidence="1">Uncharacterized protein tk.4</fullName>
    </submittedName>
</protein>
<name>E5DQK2_9CAUD</name>
<dbReference type="PANTHER" id="PTHR12521">
    <property type="entry name" value="PROTEIN C6ORF130"/>
    <property type="match status" value="1"/>
</dbReference>
<keyword evidence="2" id="KW-1185">Reference proteome</keyword>
<accession>E5DQK2</accession>
<dbReference type="EMBL" id="GU396103">
    <property type="protein sequence ID" value="ADQ52988.1"/>
    <property type="molecule type" value="Genomic_DNA"/>
</dbReference>
<sequence>MSITYVEANLIEVINMIIAKRQSNTGYQNGKVYVAQGCNCFAAMGAGFAAQVARNYPMAAAVDENYAKYFVTPEDKEKNQLGTYSVAHIGGGVVMFNLYSQLYGGPDFRLEAFERAFDEMMLTIEEAVETDEVNALVLMPRIGAGIGGGKWEEISKIIEQYQGAADFMIYDYKPTVIVSSWRNQYHDDHDVSRYMIEDVEQD</sequence>
<dbReference type="OrthoDB" id="15963at10239"/>
<dbReference type="InterPro" id="IPR043472">
    <property type="entry name" value="Macro_dom-like"/>
</dbReference>
<dbReference type="PANTHER" id="PTHR12521:SF0">
    <property type="entry name" value="ADP-RIBOSE GLYCOHYDROLASE OARD1"/>
    <property type="match status" value="1"/>
</dbReference>
<dbReference type="Gene3D" id="3.40.220.10">
    <property type="entry name" value="Leucine Aminopeptidase, subunit E, domain 1"/>
    <property type="match status" value="1"/>
</dbReference>
<dbReference type="GO" id="GO:0140291">
    <property type="term" value="P:peptidyl-glutamate ADP-deribosylation"/>
    <property type="evidence" value="ECO:0007669"/>
    <property type="project" value="TreeGrafter"/>
</dbReference>